<dbReference type="EMBL" id="JAQGDS010000010">
    <property type="protein sequence ID" value="KAJ6257696.1"/>
    <property type="molecule type" value="Genomic_DNA"/>
</dbReference>
<evidence type="ECO:0000313" key="4">
    <source>
        <dbReference type="Proteomes" id="UP001221413"/>
    </source>
</evidence>
<comment type="caution">
    <text evidence="3">The sequence shown here is derived from an EMBL/GenBank/DDBJ whole genome shotgun (WGS) entry which is preliminary data.</text>
</comment>
<organism evidence="3 4">
    <name type="scientific">Drechslerella dactyloides</name>
    <name type="common">Nematode-trapping fungus</name>
    <name type="synonym">Arthrobotrys dactyloides</name>
    <dbReference type="NCBI Taxonomy" id="74499"/>
    <lineage>
        <taxon>Eukaryota</taxon>
        <taxon>Fungi</taxon>
        <taxon>Dikarya</taxon>
        <taxon>Ascomycota</taxon>
        <taxon>Pezizomycotina</taxon>
        <taxon>Orbiliomycetes</taxon>
        <taxon>Orbiliales</taxon>
        <taxon>Orbiliaceae</taxon>
        <taxon>Drechslerella</taxon>
    </lineage>
</organism>
<accession>A0AAD6NFL8</accession>
<proteinExistence type="predicted"/>
<name>A0AAD6NFL8_DREDA</name>
<evidence type="ECO:0000256" key="2">
    <source>
        <dbReference type="SAM" id="SignalP"/>
    </source>
</evidence>
<keyword evidence="2" id="KW-0732">Signal</keyword>
<evidence type="ECO:0000256" key="1">
    <source>
        <dbReference type="SAM" id="MobiDB-lite"/>
    </source>
</evidence>
<sequence length="279" mass="30822">MLFSVALILAYHIAASHCLDTLTTPNFWDPNDSRWKVKTCSLALFQGTQSDTNQPYWIGNPLTDIVPTEDTKCAPLEQLTLQSSPAGRSAGSLYQVLNGYRIRGTCGCSFFEDSNCRNHTFDAISRDDDDLPRTGSGNKVAAISCWEDPGSACCVQLYTFRSYNTVEGSPKNGPEDQQEYFPFALDQDGACLPVSDPLKGRVTSLIQRYCARCRYYDNLQCTGTPLLEYMQEGGEVGDQDLEDVAGKIQAYACNKHWGSSAVTGDKGDMSPNQRRRAKT</sequence>
<gene>
    <name evidence="3" type="ORF">Dda_7484</name>
</gene>
<feature type="signal peptide" evidence="2">
    <location>
        <begin position="1"/>
        <end position="18"/>
    </location>
</feature>
<feature type="chain" id="PRO_5042237069" evidence="2">
    <location>
        <begin position="19"/>
        <end position="279"/>
    </location>
</feature>
<protein>
    <submittedName>
        <fullName evidence="3">Uncharacterized protein</fullName>
    </submittedName>
</protein>
<dbReference type="Proteomes" id="UP001221413">
    <property type="component" value="Unassembled WGS sequence"/>
</dbReference>
<feature type="region of interest" description="Disordered" evidence="1">
    <location>
        <begin position="260"/>
        <end position="279"/>
    </location>
</feature>
<evidence type="ECO:0000313" key="3">
    <source>
        <dbReference type="EMBL" id="KAJ6257696.1"/>
    </source>
</evidence>
<keyword evidence="4" id="KW-1185">Reference proteome</keyword>
<dbReference type="AlphaFoldDB" id="A0AAD6NFL8"/>
<reference evidence="3" key="1">
    <citation type="submission" date="2023-01" db="EMBL/GenBank/DDBJ databases">
        <title>The chitinases involved in constricting ring structure development in the nematode-trapping fungus Drechslerella dactyloides.</title>
        <authorList>
            <person name="Wang R."/>
            <person name="Zhang L."/>
            <person name="Tang P."/>
            <person name="Li S."/>
            <person name="Liang L."/>
        </authorList>
    </citation>
    <scope>NUCLEOTIDE SEQUENCE</scope>
    <source>
        <strain evidence="3">YMF1.00031</strain>
    </source>
</reference>